<dbReference type="AlphaFoldDB" id="A0A238HEK6"/>
<protein>
    <recommendedName>
        <fullName evidence="1">DNA mimic protein DMP19 C-terminal domain-containing protein</fullName>
    </recommendedName>
</protein>
<dbReference type="Pfam" id="PF14300">
    <property type="entry name" value="DMP19"/>
    <property type="match status" value="1"/>
</dbReference>
<dbReference type="EMBL" id="FXUV02000012">
    <property type="protein sequence ID" value="SNB61077.1"/>
    <property type="molecule type" value="Genomic_DNA"/>
</dbReference>
<dbReference type="Gene3D" id="1.20.1420.60">
    <property type="match status" value="1"/>
</dbReference>
<dbReference type="EMBL" id="FXUV01000012">
    <property type="protein sequence ID" value="SMQ11989.1"/>
    <property type="molecule type" value="Genomic_DNA"/>
</dbReference>
<evidence type="ECO:0000313" key="3">
    <source>
        <dbReference type="EMBL" id="SNB61077.1"/>
    </source>
</evidence>
<sequence>MTIEELYSLAARLLDKLETQGSEALSDEQHTLLAYCWLDSEVQEGGFVQLIASGYGEYILLNPVADSLRRWKIKSTPKVLDKARALYQKFGEQIEAAVDENPEVDLDTLRQRFADFEELDAEYFECSDEDILAVCEYVNAHLELFQAA</sequence>
<reference evidence="2" key="1">
    <citation type="submission" date="2017-05" db="EMBL/GenBank/DDBJ databases">
        <authorList>
            <person name="Song R."/>
            <person name="Chenine A.L."/>
            <person name="Ruprecht R.M."/>
        </authorList>
    </citation>
    <scope>NUCLEOTIDE SEQUENCE</scope>
    <source>
        <strain evidence="2">Kingella_eburonensis</strain>
    </source>
</reference>
<dbReference type="GeneID" id="83625723"/>
<name>A0A238HEK6_9NEIS</name>
<reference evidence="3 4" key="2">
    <citation type="submission" date="2017-06" db="EMBL/GenBank/DDBJ databases">
        <authorList>
            <person name="Kim H.J."/>
            <person name="Triplett B.A."/>
        </authorList>
    </citation>
    <scope>NUCLEOTIDE SEQUENCE [LARGE SCALE GENOMIC DNA]</scope>
    <source>
        <strain evidence="3">Kingella_eburonensis</strain>
    </source>
</reference>
<dbReference type="OrthoDB" id="8606126at2"/>
<keyword evidence="4" id="KW-1185">Reference proteome</keyword>
<evidence type="ECO:0000259" key="1">
    <source>
        <dbReference type="Pfam" id="PF14300"/>
    </source>
</evidence>
<dbReference type="RefSeq" id="WP_044250148.1">
    <property type="nucleotide sequence ID" value="NZ_CCNJ01000042.1"/>
</dbReference>
<dbReference type="STRING" id="1522312.GCA_900177895_01626"/>
<dbReference type="Proteomes" id="UP000215450">
    <property type="component" value="Unassembled WGS sequence"/>
</dbReference>
<dbReference type="InterPro" id="IPR025402">
    <property type="entry name" value="DMP19_C"/>
</dbReference>
<gene>
    <name evidence="3" type="ORF">KEBURONENSIS_00817</name>
    <name evidence="2" type="ORF">KEBURONENSIS_00996</name>
</gene>
<proteinExistence type="predicted"/>
<organism evidence="2">
    <name type="scientific">Kingella negevensis</name>
    <dbReference type="NCBI Taxonomy" id="1522312"/>
    <lineage>
        <taxon>Bacteria</taxon>
        <taxon>Pseudomonadati</taxon>
        <taxon>Pseudomonadota</taxon>
        <taxon>Betaproteobacteria</taxon>
        <taxon>Neisseriales</taxon>
        <taxon>Neisseriaceae</taxon>
        <taxon>Kingella</taxon>
    </lineage>
</organism>
<evidence type="ECO:0000313" key="2">
    <source>
        <dbReference type="EMBL" id="SMQ11989.1"/>
    </source>
</evidence>
<evidence type="ECO:0000313" key="4">
    <source>
        <dbReference type="Proteomes" id="UP000215450"/>
    </source>
</evidence>
<accession>A0A238HEK6</accession>
<feature type="domain" description="DNA mimic protein DMP19 C-terminal" evidence="1">
    <location>
        <begin position="23"/>
        <end position="141"/>
    </location>
</feature>